<dbReference type="Proteomes" id="UP000051530">
    <property type="component" value="Unassembled WGS sequence"/>
</dbReference>
<name>A0A0R0LX74_9MICR</name>
<evidence type="ECO:0000313" key="1">
    <source>
        <dbReference type="EMBL" id="KRH93926.1"/>
    </source>
</evidence>
<comment type="caution">
    <text evidence="1">The sequence shown here is derived from an EMBL/GenBank/DDBJ whole genome shotgun (WGS) entry which is preliminary data.</text>
</comment>
<evidence type="ECO:0000313" key="2">
    <source>
        <dbReference type="Proteomes" id="UP000051530"/>
    </source>
</evidence>
<dbReference type="VEuPathDB" id="MicrosporidiaDB:M153_4870006057"/>
<sequence length="43" mass="5091">MRLFTTQMRYSQDSEGETITSLKLNEEKSTGYFFKIEHGFLLL</sequence>
<gene>
    <name evidence="1" type="ORF">M153_4870006057</name>
</gene>
<keyword evidence="2" id="KW-1185">Reference proteome</keyword>
<dbReference type="EMBL" id="LGUB01000178">
    <property type="protein sequence ID" value="KRH93926.1"/>
    <property type="molecule type" value="Genomic_DNA"/>
</dbReference>
<feature type="non-terminal residue" evidence="1">
    <location>
        <position position="43"/>
    </location>
</feature>
<protein>
    <submittedName>
        <fullName evidence="1">Uncharacterized protein</fullName>
    </submittedName>
</protein>
<accession>A0A0R0LX74</accession>
<proteinExistence type="predicted"/>
<organism evidence="1 2">
    <name type="scientific">Pseudoloma neurophilia</name>
    <dbReference type="NCBI Taxonomy" id="146866"/>
    <lineage>
        <taxon>Eukaryota</taxon>
        <taxon>Fungi</taxon>
        <taxon>Fungi incertae sedis</taxon>
        <taxon>Microsporidia</taxon>
        <taxon>Pseudoloma</taxon>
    </lineage>
</organism>
<dbReference type="AlphaFoldDB" id="A0A0R0LX74"/>
<reference evidence="1 2" key="1">
    <citation type="submission" date="2015-07" db="EMBL/GenBank/DDBJ databases">
        <title>The genome of Pseudoloma neurophilia, a relevant intracellular parasite of the zebrafish.</title>
        <authorList>
            <person name="Ndikumana S."/>
            <person name="Pelin A."/>
            <person name="Sanders J."/>
            <person name="Corradi N."/>
        </authorList>
    </citation>
    <scope>NUCLEOTIDE SEQUENCE [LARGE SCALE GENOMIC DNA]</scope>
    <source>
        <strain evidence="1 2">MK1</strain>
    </source>
</reference>